<dbReference type="EMBL" id="JALPRF010000004">
    <property type="protein sequence ID" value="MCK8494752.1"/>
    <property type="molecule type" value="Genomic_DNA"/>
</dbReference>
<evidence type="ECO:0000313" key="3">
    <source>
        <dbReference type="EMBL" id="MCK8494752.1"/>
    </source>
</evidence>
<gene>
    <name evidence="3" type="ORF">M0L20_22985</name>
</gene>
<keyword evidence="4" id="KW-1185">Reference proteome</keyword>
<evidence type="ECO:0000313" key="4">
    <source>
        <dbReference type="Proteomes" id="UP001202180"/>
    </source>
</evidence>
<evidence type="ECO:0000259" key="2">
    <source>
        <dbReference type="Pfam" id="PF14292"/>
    </source>
</evidence>
<evidence type="ECO:0000256" key="1">
    <source>
        <dbReference type="SAM" id="SignalP"/>
    </source>
</evidence>
<name>A0ABT0HSE2_9BACT</name>
<reference evidence="3 4" key="1">
    <citation type="submission" date="2022-04" db="EMBL/GenBank/DDBJ databases">
        <title>Spirosoma sp. strain RP8 genome sequencing and assembly.</title>
        <authorList>
            <person name="Jung Y."/>
        </authorList>
    </citation>
    <scope>NUCLEOTIDE SEQUENCE [LARGE SCALE GENOMIC DNA]</scope>
    <source>
        <strain evidence="3 4">RP8</strain>
    </source>
</reference>
<dbReference type="Proteomes" id="UP001202180">
    <property type="component" value="Unassembled WGS sequence"/>
</dbReference>
<dbReference type="Pfam" id="PF14292">
    <property type="entry name" value="SusE"/>
    <property type="match status" value="1"/>
</dbReference>
<dbReference type="InterPro" id="IPR025970">
    <property type="entry name" value="SusE"/>
</dbReference>
<accession>A0ABT0HSE2</accession>
<feature type="chain" id="PRO_5046505824" evidence="1">
    <location>
        <begin position="20"/>
        <end position="372"/>
    </location>
</feature>
<feature type="domain" description="SusE outer membrane protein" evidence="2">
    <location>
        <begin position="33"/>
        <end position="129"/>
    </location>
</feature>
<keyword evidence="1" id="KW-0732">Signal</keyword>
<protein>
    <submittedName>
        <fullName evidence="3">SusE domain-containing protein</fullName>
    </submittedName>
</protein>
<proteinExistence type="predicted"/>
<organism evidence="3 4">
    <name type="scientific">Spirosoma liriopis</name>
    <dbReference type="NCBI Taxonomy" id="2937440"/>
    <lineage>
        <taxon>Bacteria</taxon>
        <taxon>Pseudomonadati</taxon>
        <taxon>Bacteroidota</taxon>
        <taxon>Cytophagia</taxon>
        <taxon>Cytophagales</taxon>
        <taxon>Cytophagaceae</taxon>
        <taxon>Spirosoma</taxon>
    </lineage>
</organism>
<feature type="signal peptide" evidence="1">
    <location>
        <begin position="1"/>
        <end position="19"/>
    </location>
</feature>
<dbReference type="RefSeq" id="WP_248479338.1">
    <property type="nucleotide sequence ID" value="NZ_JALPRF010000004.1"/>
</dbReference>
<dbReference type="PROSITE" id="PS51257">
    <property type="entry name" value="PROKAR_LIPOPROTEIN"/>
    <property type="match status" value="1"/>
</dbReference>
<comment type="caution">
    <text evidence="3">The sequence shown here is derived from an EMBL/GenBank/DDBJ whole genome shotgun (WGS) entry which is preliminary data.</text>
</comment>
<sequence>MKQALTYGSMALFAVLSIASCTQTVRELNPAVTPVSSLMTPDNNTSVKLEPSTPASVQFKWEPTQAAEGVLYEVAFDKVDGDFSKPFYKTVSDGLGVQPQLTLSHNDLKKIAALGGIAASSTGSVKWTVLASIALNRQMSTITRILTMTRPAGFAELPDSLYLTGSATEGGEDVTKSIALKKTEDGVFEAFTSLKAGTYYLTDRRAGSGKNYYVAKDTLREGNTPVTLTGATKTYRLRYDFNIATAQATEIQSVGLFMSAYNKEIGTLTYAGNGTWTAASIPVEFYPFSWGRDERYKFVMHTANGVEYLGSANVNNNSPAGAPASYFQVQSVSDAQWDNTYKFDPTADGKKVKVDLLLRANAPYTHQVTVLK</sequence>